<dbReference type="Proteomes" id="UP000075714">
    <property type="component" value="Unassembled WGS sequence"/>
</dbReference>
<comment type="catalytic activity">
    <reaction evidence="16">
        <text>phytol + CTP = phytyl phosphate + CDP + H(+)</text>
        <dbReference type="Rhea" id="RHEA:38055"/>
        <dbReference type="ChEBI" id="CHEBI:15378"/>
        <dbReference type="ChEBI" id="CHEBI:17327"/>
        <dbReference type="ChEBI" id="CHEBI:37563"/>
        <dbReference type="ChEBI" id="CHEBI:58069"/>
        <dbReference type="ChEBI" id="CHEBI:75483"/>
        <dbReference type="EC" id="2.7.1.182"/>
    </reaction>
</comment>
<evidence type="ECO:0000256" key="5">
    <source>
        <dbReference type="ARBA" id="ARBA00022679"/>
    </source>
</evidence>
<comment type="subcellular location">
    <subcellularLocation>
        <location evidence="1">Plastid</location>
        <location evidence="1">Chloroplast membrane</location>
        <topology evidence="1">Multi-pass membrane protein</topology>
    </subcellularLocation>
</comment>
<keyword evidence="10" id="KW-0862">Zinc</keyword>
<keyword evidence="7" id="KW-0479">Metal-binding</keyword>
<dbReference type="Pfam" id="PF01753">
    <property type="entry name" value="zf-MYND"/>
    <property type="match status" value="1"/>
</dbReference>
<name>A0A150GF77_GONPE</name>
<dbReference type="Gene3D" id="6.10.140.2220">
    <property type="match status" value="1"/>
</dbReference>
<evidence type="ECO:0000256" key="11">
    <source>
        <dbReference type="ARBA" id="ARBA00022946"/>
    </source>
</evidence>
<evidence type="ECO:0000256" key="4">
    <source>
        <dbReference type="ARBA" id="ARBA00022640"/>
    </source>
</evidence>
<evidence type="ECO:0000313" key="20">
    <source>
        <dbReference type="EMBL" id="KXZ48509.1"/>
    </source>
</evidence>
<evidence type="ECO:0000313" key="21">
    <source>
        <dbReference type="Proteomes" id="UP000075714"/>
    </source>
</evidence>
<keyword evidence="21" id="KW-1185">Reference proteome</keyword>
<evidence type="ECO:0000256" key="3">
    <source>
        <dbReference type="ARBA" id="ARBA00022528"/>
    </source>
</evidence>
<feature type="domain" description="MYND-type" evidence="19">
    <location>
        <begin position="628"/>
        <end position="673"/>
    </location>
</feature>
<dbReference type="PANTHER" id="PTHR32523">
    <property type="entry name" value="PHYTOL KINASE 1, CHLOROPLASTIC"/>
    <property type="match status" value="1"/>
</dbReference>
<dbReference type="GO" id="GO:0016020">
    <property type="term" value="C:membrane"/>
    <property type="evidence" value="ECO:0007669"/>
    <property type="project" value="UniProtKB-SubCell"/>
</dbReference>
<dbReference type="InterPro" id="IPR039606">
    <property type="entry name" value="Phytol/farnesol_kinase"/>
</dbReference>
<keyword evidence="13" id="KW-0472">Membrane</keyword>
<dbReference type="EC" id="2.7.1.182" evidence="15"/>
<proteinExistence type="inferred from homology"/>
<evidence type="ECO:0000256" key="9">
    <source>
        <dbReference type="ARBA" id="ARBA00022777"/>
    </source>
</evidence>
<dbReference type="GO" id="GO:0008270">
    <property type="term" value="F:zinc ion binding"/>
    <property type="evidence" value="ECO:0007669"/>
    <property type="project" value="UniProtKB-KW"/>
</dbReference>
<dbReference type="EMBL" id="LSYV01000028">
    <property type="protein sequence ID" value="KXZ48509.1"/>
    <property type="molecule type" value="Genomic_DNA"/>
</dbReference>
<evidence type="ECO:0000256" key="13">
    <source>
        <dbReference type="ARBA" id="ARBA00023136"/>
    </source>
</evidence>
<evidence type="ECO:0000256" key="14">
    <source>
        <dbReference type="ARBA" id="ARBA00024015"/>
    </source>
</evidence>
<evidence type="ECO:0000259" key="19">
    <source>
        <dbReference type="PROSITE" id="PS50865"/>
    </source>
</evidence>
<dbReference type="PANTHER" id="PTHR32523:SF8">
    <property type="entry name" value="DOLICHOL KINASE"/>
    <property type="match status" value="1"/>
</dbReference>
<dbReference type="OrthoDB" id="265717at2759"/>
<keyword evidence="5" id="KW-0808">Transferase</keyword>
<dbReference type="SUPFAM" id="SSF144232">
    <property type="entry name" value="HIT/MYND zinc finger-like"/>
    <property type="match status" value="1"/>
</dbReference>
<accession>A0A150GF77</accession>
<comment type="caution">
    <text evidence="20">The sequence shown here is derived from an EMBL/GenBank/DDBJ whole genome shotgun (WGS) entry which is preliminary data.</text>
</comment>
<evidence type="ECO:0000256" key="8">
    <source>
        <dbReference type="ARBA" id="ARBA00022771"/>
    </source>
</evidence>
<feature type="region of interest" description="Disordered" evidence="18">
    <location>
        <begin position="292"/>
        <end position="317"/>
    </location>
</feature>
<evidence type="ECO:0000256" key="2">
    <source>
        <dbReference type="ARBA" id="ARBA00010794"/>
    </source>
</evidence>
<evidence type="ECO:0000256" key="6">
    <source>
        <dbReference type="ARBA" id="ARBA00022692"/>
    </source>
</evidence>
<dbReference type="InterPro" id="IPR002893">
    <property type="entry name" value="Znf_MYND"/>
</dbReference>
<dbReference type="GO" id="GO:0010276">
    <property type="term" value="F:phytol kinase activity"/>
    <property type="evidence" value="ECO:0007669"/>
    <property type="project" value="UniProtKB-EC"/>
</dbReference>
<keyword evidence="3" id="KW-0150">Chloroplast</keyword>
<evidence type="ECO:0000256" key="17">
    <source>
        <dbReference type="PROSITE-ProRule" id="PRU00134"/>
    </source>
</evidence>
<evidence type="ECO:0000256" key="1">
    <source>
        <dbReference type="ARBA" id="ARBA00004508"/>
    </source>
</evidence>
<dbReference type="AlphaFoldDB" id="A0A150GF77"/>
<evidence type="ECO:0000256" key="12">
    <source>
        <dbReference type="ARBA" id="ARBA00022989"/>
    </source>
</evidence>
<keyword evidence="6" id="KW-0812">Transmembrane</keyword>
<dbReference type="GO" id="GO:0009507">
    <property type="term" value="C:chloroplast"/>
    <property type="evidence" value="ECO:0007669"/>
    <property type="project" value="UniProtKB-SubCell"/>
</dbReference>
<evidence type="ECO:0000256" key="15">
    <source>
        <dbReference type="ARBA" id="ARBA00039024"/>
    </source>
</evidence>
<evidence type="ECO:0000256" key="18">
    <source>
        <dbReference type="SAM" id="MobiDB-lite"/>
    </source>
</evidence>
<keyword evidence="11" id="KW-0809">Transit peptide</keyword>
<sequence length="691" mass="70036">MFSMLRLFALAVKQRPGSGAGSGPGALLPSRRGALQLAMRAGWLAVTSAQLWSAEDGDGPGASGYGDSASGLPDETAEPAFRLARKEVARTAVESLMTAWELLTARVAAQSPAGAGPVLPARPRAHDVAAWWRLNVAVAAHVTPHCCAADEPPAIAELLDVGNVARTELPDFLDPLSLPDAPPGGLEDALRAGLLPCLEALLRAAGREPRGRAADVVGELLGQRSGDSWRLLAALLAYGEERQAAALVVTLGKLVQRTDPRAIAEVGARNDSYLRLRLMIIVALFAESPVARTGPRAESGGEAQGTDEPEQRPPEASSASAQLVRLLSLAACTILPAISRLAMQAAAHVRTVGDAERVADLLTPVLFWIPCLATRCGLLSRRGGPPAAAGPPNADSSGADFASSSAAAFAGAAIASGGGGRSGAAGCAGVGDRASAAAAAAAHAAIGGAAGGDGGACVREEAFSWRSFLLEEVGAVELVTAALALAEVMPPDRAAGQCPWFMRKLATSCLALAGLGPAVYCPSASPVAAGAEADAAAVESPTPGRQLAWPPKGLAALAAALGRLEGDLAVGMEEQAACLQHLGAAGGGSSPAVGGRVTIKFALSDPLPLAVALLPPPVARSLLRVCANPVCANLEGDSEAALRLQACGRCGAAHYCRRACLQEHWRAGHREACRKAGAGSERGRVPAVDAS</sequence>
<keyword evidence="12" id="KW-1133">Transmembrane helix</keyword>
<dbReference type="PROSITE" id="PS50865">
    <property type="entry name" value="ZF_MYND_2"/>
    <property type="match status" value="1"/>
</dbReference>
<gene>
    <name evidence="20" type="ORF">GPECTOR_27g680</name>
</gene>
<keyword evidence="9" id="KW-0418">Kinase</keyword>
<evidence type="ECO:0000256" key="10">
    <source>
        <dbReference type="ARBA" id="ARBA00022833"/>
    </source>
</evidence>
<evidence type="ECO:0000256" key="7">
    <source>
        <dbReference type="ARBA" id="ARBA00022723"/>
    </source>
</evidence>
<keyword evidence="8 17" id="KW-0863">Zinc-finger</keyword>
<comment type="similarity">
    <text evidence="2">Belongs to the polyprenol kinase family.</text>
</comment>
<comment type="pathway">
    <text evidence="14">Cofactor biosynthesis; tocopherol biosynthesis.</text>
</comment>
<keyword evidence="4" id="KW-0934">Plastid</keyword>
<organism evidence="20 21">
    <name type="scientific">Gonium pectorale</name>
    <name type="common">Green alga</name>
    <dbReference type="NCBI Taxonomy" id="33097"/>
    <lineage>
        <taxon>Eukaryota</taxon>
        <taxon>Viridiplantae</taxon>
        <taxon>Chlorophyta</taxon>
        <taxon>core chlorophytes</taxon>
        <taxon>Chlorophyceae</taxon>
        <taxon>CS clade</taxon>
        <taxon>Chlamydomonadales</taxon>
        <taxon>Volvocaceae</taxon>
        <taxon>Gonium</taxon>
    </lineage>
</organism>
<reference evidence="21" key="1">
    <citation type="journal article" date="2016" name="Nat. Commun.">
        <title>The Gonium pectorale genome demonstrates co-option of cell cycle regulation during the evolution of multicellularity.</title>
        <authorList>
            <person name="Hanschen E.R."/>
            <person name="Marriage T.N."/>
            <person name="Ferris P.J."/>
            <person name="Hamaji T."/>
            <person name="Toyoda A."/>
            <person name="Fujiyama A."/>
            <person name="Neme R."/>
            <person name="Noguchi H."/>
            <person name="Minakuchi Y."/>
            <person name="Suzuki M."/>
            <person name="Kawai-Toyooka H."/>
            <person name="Smith D.R."/>
            <person name="Sparks H."/>
            <person name="Anderson J."/>
            <person name="Bakaric R."/>
            <person name="Luria V."/>
            <person name="Karger A."/>
            <person name="Kirschner M.W."/>
            <person name="Durand P.M."/>
            <person name="Michod R.E."/>
            <person name="Nozaki H."/>
            <person name="Olson B.J."/>
        </authorList>
    </citation>
    <scope>NUCLEOTIDE SEQUENCE [LARGE SCALE GENOMIC DNA]</scope>
    <source>
        <strain evidence="21">NIES-2863</strain>
    </source>
</reference>
<evidence type="ECO:0000256" key="16">
    <source>
        <dbReference type="ARBA" id="ARBA00048889"/>
    </source>
</evidence>
<protein>
    <recommendedName>
        <fullName evidence="15">phytol kinase</fullName>
        <ecNumber evidence="15">2.7.1.182</ecNumber>
    </recommendedName>
</protein>